<gene>
    <name evidence="12" type="ORF">CYBJADRAFT_118512</name>
</gene>
<evidence type="ECO:0000256" key="4">
    <source>
        <dbReference type="ARBA" id="ARBA00022679"/>
    </source>
</evidence>
<keyword evidence="4" id="KW-0808">Transferase</keyword>
<dbReference type="InterPro" id="IPR007356">
    <property type="entry name" value="tRNA_m1G_MeTrfase_euk"/>
</dbReference>
<dbReference type="RefSeq" id="XP_020068045.1">
    <property type="nucleotide sequence ID" value="XM_020212264.1"/>
</dbReference>
<organism evidence="12 13">
    <name type="scientific">Cyberlindnera jadinii (strain ATCC 18201 / CBS 1600 / BCRC 20928 / JCM 3617 / NBRC 0987 / NRRL Y-1542)</name>
    <name type="common">Torula yeast</name>
    <name type="synonym">Candida utilis</name>
    <dbReference type="NCBI Taxonomy" id="983966"/>
    <lineage>
        <taxon>Eukaryota</taxon>
        <taxon>Fungi</taxon>
        <taxon>Dikarya</taxon>
        <taxon>Ascomycota</taxon>
        <taxon>Saccharomycotina</taxon>
        <taxon>Saccharomycetes</taxon>
        <taxon>Phaffomycetales</taxon>
        <taxon>Phaffomycetaceae</taxon>
        <taxon>Cyberlindnera</taxon>
    </lineage>
</organism>
<feature type="non-terminal residue" evidence="12">
    <location>
        <position position="1"/>
    </location>
</feature>
<dbReference type="InterPro" id="IPR028564">
    <property type="entry name" value="MT_TRM10-typ"/>
</dbReference>
<protein>
    <recommendedName>
        <fullName evidence="2">tRNA (guanine(9)-N1)-methyltransferase</fullName>
        <ecNumber evidence="1">2.1.1.221</ecNumber>
    </recommendedName>
    <alternativeName>
        <fullName evidence="7">tRNA methyltransferase 10</fullName>
    </alternativeName>
    <alternativeName>
        <fullName evidence="6">tRNA(m1G9)-methyltransferase</fullName>
    </alternativeName>
</protein>
<dbReference type="EMBL" id="KV453946">
    <property type="protein sequence ID" value="ODV71006.1"/>
    <property type="molecule type" value="Genomic_DNA"/>
</dbReference>
<feature type="binding site" evidence="10">
    <location>
        <position position="193"/>
    </location>
    <ligand>
        <name>S-adenosyl-L-methionine</name>
        <dbReference type="ChEBI" id="CHEBI:59789"/>
    </ligand>
</feature>
<dbReference type="GeneID" id="30986660"/>
<keyword evidence="5" id="KW-0949">S-adenosyl-L-methionine</keyword>
<dbReference type="GO" id="GO:0002939">
    <property type="term" value="P:tRNA N1-guanine methylation"/>
    <property type="evidence" value="ECO:0007669"/>
    <property type="project" value="TreeGrafter"/>
</dbReference>
<dbReference type="Proteomes" id="UP000094389">
    <property type="component" value="Unassembled WGS sequence"/>
</dbReference>
<dbReference type="PANTHER" id="PTHR13563:SF13">
    <property type="entry name" value="TRNA METHYLTRANSFERASE 10 HOMOLOG A"/>
    <property type="match status" value="1"/>
</dbReference>
<feature type="domain" description="SAM-dependent MTase TRM10-type" evidence="11">
    <location>
        <begin position="65"/>
        <end position="252"/>
    </location>
</feature>
<dbReference type="Gene3D" id="3.40.1280.30">
    <property type="match status" value="1"/>
</dbReference>
<evidence type="ECO:0000313" key="13">
    <source>
        <dbReference type="Proteomes" id="UP000094389"/>
    </source>
</evidence>
<evidence type="ECO:0000256" key="1">
    <source>
        <dbReference type="ARBA" id="ARBA00012797"/>
    </source>
</evidence>
<dbReference type="GO" id="GO:0052905">
    <property type="term" value="F:tRNA (guanosine(9)-N1)-methyltransferase activity"/>
    <property type="evidence" value="ECO:0007669"/>
    <property type="project" value="UniProtKB-EC"/>
</dbReference>
<feature type="binding site" evidence="10">
    <location>
        <position position="161"/>
    </location>
    <ligand>
        <name>S-adenosyl-L-methionine</name>
        <dbReference type="ChEBI" id="CHEBI:59789"/>
    </ligand>
</feature>
<dbReference type="AlphaFoldDB" id="A0A1E4RUT0"/>
<dbReference type="OMA" id="FKKNDGW"/>
<dbReference type="InterPro" id="IPR038459">
    <property type="entry name" value="MT_TRM10-typ_sf"/>
</dbReference>
<dbReference type="GO" id="GO:0005634">
    <property type="term" value="C:nucleus"/>
    <property type="evidence" value="ECO:0007669"/>
    <property type="project" value="TreeGrafter"/>
</dbReference>
<proteinExistence type="predicted"/>
<evidence type="ECO:0000313" key="12">
    <source>
        <dbReference type="EMBL" id="ODV71006.1"/>
    </source>
</evidence>
<feature type="active site" description="Proton acceptor" evidence="9">
    <location>
        <position position="185"/>
    </location>
</feature>
<sequence>PEIPEGMSKKQWKRLQKRKLMEERKVDIAKIRREKKIKARANRRAKIEELKAKGEEIPEELLHKRPRVPSDQKSSGVSLIIDCDFDDLMNYNERVSLSTQITRLYGANRISKNTADIRITSFNKELKKRFEDCLMNSNWPHWDHVKFEEEAFVPDDHYVYLSADSDEILETLEPGMTYVIGGIVDKGRHKDLCKEKAEKLGIVTKRLPIDEYIKLNGRRVLTTTHVVELMLKWFEYRDWKKSFEDVLPQRKL</sequence>
<reference evidence="12 13" key="1">
    <citation type="journal article" date="2016" name="Proc. Natl. Acad. Sci. U.S.A.">
        <title>Comparative genomics of biotechnologically important yeasts.</title>
        <authorList>
            <person name="Riley R."/>
            <person name="Haridas S."/>
            <person name="Wolfe K.H."/>
            <person name="Lopes M.R."/>
            <person name="Hittinger C.T."/>
            <person name="Goeker M."/>
            <person name="Salamov A.A."/>
            <person name="Wisecaver J.H."/>
            <person name="Long T.M."/>
            <person name="Calvey C.H."/>
            <person name="Aerts A.L."/>
            <person name="Barry K.W."/>
            <person name="Choi C."/>
            <person name="Clum A."/>
            <person name="Coughlan A.Y."/>
            <person name="Deshpande S."/>
            <person name="Douglass A.P."/>
            <person name="Hanson S.J."/>
            <person name="Klenk H.-P."/>
            <person name="LaButti K.M."/>
            <person name="Lapidus A."/>
            <person name="Lindquist E.A."/>
            <person name="Lipzen A.M."/>
            <person name="Meier-Kolthoff J.P."/>
            <person name="Ohm R.A."/>
            <person name="Otillar R.P."/>
            <person name="Pangilinan J.L."/>
            <person name="Peng Y."/>
            <person name="Rokas A."/>
            <person name="Rosa C.A."/>
            <person name="Scheuner C."/>
            <person name="Sibirny A.A."/>
            <person name="Slot J.C."/>
            <person name="Stielow J.B."/>
            <person name="Sun H."/>
            <person name="Kurtzman C.P."/>
            <person name="Blackwell M."/>
            <person name="Grigoriev I.V."/>
            <person name="Jeffries T.W."/>
        </authorList>
    </citation>
    <scope>NUCLEOTIDE SEQUENCE [LARGE SCALE GENOMIC DNA]</scope>
    <source>
        <strain evidence="13">ATCC 18201 / CBS 1600 / BCRC 20928 / JCM 3617 / NBRC 0987 / NRRL Y-1542</strain>
    </source>
</reference>
<feature type="binding site" evidence="10">
    <location>
        <position position="207"/>
    </location>
    <ligand>
        <name>S-adenosyl-L-methionine</name>
        <dbReference type="ChEBI" id="CHEBI:59789"/>
    </ligand>
</feature>
<dbReference type="PROSITE" id="PS51675">
    <property type="entry name" value="SAM_MT_TRM10"/>
    <property type="match status" value="1"/>
</dbReference>
<name>A0A1E4RUT0_CYBJN</name>
<keyword evidence="3" id="KW-0489">Methyltransferase</keyword>
<dbReference type="STRING" id="983966.A0A1E4RUT0"/>
<dbReference type="GO" id="GO:0000049">
    <property type="term" value="F:tRNA binding"/>
    <property type="evidence" value="ECO:0007669"/>
    <property type="project" value="TreeGrafter"/>
</dbReference>
<feature type="binding site" evidence="10">
    <location>
        <position position="181"/>
    </location>
    <ligand>
        <name>S-adenosyl-L-methionine</name>
        <dbReference type="ChEBI" id="CHEBI:59789"/>
    </ligand>
</feature>
<dbReference type="EC" id="2.1.1.221" evidence="1"/>
<comment type="catalytic activity">
    <reaction evidence="8">
        <text>guanosine(9) in tRNA + S-adenosyl-L-methionine = N(1)-methylguanosine(9) in tRNA + S-adenosyl-L-homocysteine + H(+)</text>
        <dbReference type="Rhea" id="RHEA:43156"/>
        <dbReference type="Rhea" id="RHEA-COMP:10367"/>
        <dbReference type="Rhea" id="RHEA-COMP:10368"/>
        <dbReference type="ChEBI" id="CHEBI:15378"/>
        <dbReference type="ChEBI" id="CHEBI:57856"/>
        <dbReference type="ChEBI" id="CHEBI:59789"/>
        <dbReference type="ChEBI" id="CHEBI:73542"/>
        <dbReference type="ChEBI" id="CHEBI:74269"/>
        <dbReference type="EC" id="2.1.1.221"/>
    </reaction>
</comment>
<dbReference type="PANTHER" id="PTHR13563">
    <property type="entry name" value="TRNA (GUANINE-9-) METHYLTRANSFERASE"/>
    <property type="match status" value="1"/>
</dbReference>
<evidence type="ECO:0000256" key="3">
    <source>
        <dbReference type="ARBA" id="ARBA00022603"/>
    </source>
</evidence>
<evidence type="ECO:0000256" key="5">
    <source>
        <dbReference type="ARBA" id="ARBA00022691"/>
    </source>
</evidence>
<evidence type="ECO:0000256" key="10">
    <source>
        <dbReference type="PIRSR" id="PIRSR016323-2"/>
    </source>
</evidence>
<evidence type="ECO:0000256" key="9">
    <source>
        <dbReference type="PIRSR" id="PIRSR016323-1"/>
    </source>
</evidence>
<evidence type="ECO:0000256" key="2">
    <source>
        <dbReference type="ARBA" id="ARBA00020451"/>
    </source>
</evidence>
<feature type="non-terminal residue" evidence="12">
    <location>
        <position position="252"/>
    </location>
</feature>
<evidence type="ECO:0000256" key="8">
    <source>
        <dbReference type="ARBA" id="ARBA00048434"/>
    </source>
</evidence>
<dbReference type="OrthoDB" id="278300at2759"/>
<dbReference type="PIRSF" id="PIRSF016323">
    <property type="entry name" value="tRNA_m1G_mtfrase_met"/>
    <property type="match status" value="1"/>
</dbReference>
<evidence type="ECO:0000259" key="11">
    <source>
        <dbReference type="PROSITE" id="PS51675"/>
    </source>
</evidence>
<evidence type="ECO:0000256" key="6">
    <source>
        <dbReference type="ARBA" id="ARBA00031792"/>
    </source>
</evidence>
<dbReference type="CDD" id="cd18089">
    <property type="entry name" value="SPOUT_Trm10-like"/>
    <property type="match status" value="1"/>
</dbReference>
<evidence type="ECO:0000256" key="7">
    <source>
        <dbReference type="ARBA" id="ARBA00032166"/>
    </source>
</evidence>
<accession>A0A1E4RUT0</accession>
<keyword evidence="13" id="KW-1185">Reference proteome</keyword>
<dbReference type="InterPro" id="IPR016653">
    <property type="entry name" value="TRM10/TRM10A"/>
</dbReference>